<organism evidence="3 4">
    <name type="scientific">Geothrix limicola</name>
    <dbReference type="NCBI Taxonomy" id="2927978"/>
    <lineage>
        <taxon>Bacteria</taxon>
        <taxon>Pseudomonadati</taxon>
        <taxon>Acidobacteriota</taxon>
        <taxon>Holophagae</taxon>
        <taxon>Holophagales</taxon>
        <taxon>Holophagaceae</taxon>
        <taxon>Geothrix</taxon>
    </lineage>
</organism>
<evidence type="ECO:0000313" key="3">
    <source>
        <dbReference type="EMBL" id="GLH74754.1"/>
    </source>
</evidence>
<dbReference type="InterPro" id="IPR018649">
    <property type="entry name" value="SHOCT"/>
</dbReference>
<evidence type="ECO:0000256" key="1">
    <source>
        <dbReference type="SAM" id="Phobius"/>
    </source>
</evidence>
<protein>
    <recommendedName>
        <fullName evidence="2">SHOCT domain-containing protein</fullName>
    </recommendedName>
</protein>
<name>A0ABQ5QIR4_9BACT</name>
<feature type="transmembrane region" description="Helical" evidence="1">
    <location>
        <begin position="7"/>
        <end position="24"/>
    </location>
</feature>
<dbReference type="EMBL" id="BSDE01000008">
    <property type="protein sequence ID" value="GLH74754.1"/>
    <property type="molecule type" value="Genomic_DNA"/>
</dbReference>
<evidence type="ECO:0000313" key="4">
    <source>
        <dbReference type="Proteomes" id="UP001165069"/>
    </source>
</evidence>
<dbReference type="Pfam" id="PF09851">
    <property type="entry name" value="SHOCT"/>
    <property type="match status" value="1"/>
</dbReference>
<feature type="transmembrane region" description="Helical" evidence="1">
    <location>
        <begin position="74"/>
        <end position="92"/>
    </location>
</feature>
<feature type="transmembrane region" description="Helical" evidence="1">
    <location>
        <begin position="36"/>
        <end position="53"/>
    </location>
</feature>
<keyword evidence="1" id="KW-1133">Transmembrane helix</keyword>
<dbReference type="Proteomes" id="UP001165069">
    <property type="component" value="Unassembled WGS sequence"/>
</dbReference>
<keyword evidence="1" id="KW-0812">Transmembrane</keyword>
<gene>
    <name evidence="3" type="ORF">GETHLI_32560</name>
</gene>
<comment type="caution">
    <text evidence="3">The sequence shown here is derived from an EMBL/GenBank/DDBJ whole genome shotgun (WGS) entry which is preliminary data.</text>
</comment>
<evidence type="ECO:0000259" key="2">
    <source>
        <dbReference type="Pfam" id="PF09851"/>
    </source>
</evidence>
<keyword evidence="1" id="KW-0472">Membrane</keyword>
<proteinExistence type="predicted"/>
<feature type="domain" description="SHOCT" evidence="2">
    <location>
        <begin position="156"/>
        <end position="183"/>
    </location>
</feature>
<sequence>MRVLKNILIAVGLLIAALILGGLIDRISPPRPGGDGMASSIVGLLIFGTTLWASISTSRLEFRRYKTGMSYHPVTIFVLHLMFWIVVFPYFLTVRDNIRDGSSELKDEFKHEAVPPVAAPAFQRMPTSVVPPPIPTALPVPPLLPRPQASTEDRFEQLRKLAQLKDQGILNDQEFQAEKQKILGQA</sequence>
<accession>A0ABQ5QIR4</accession>
<keyword evidence="4" id="KW-1185">Reference proteome</keyword>
<dbReference type="RefSeq" id="WP_285577411.1">
    <property type="nucleotide sequence ID" value="NZ_BSDE01000008.1"/>
</dbReference>
<reference evidence="3 4" key="1">
    <citation type="journal article" date="2023" name="Antonie Van Leeuwenhoek">
        <title>Mesoterricola silvestris gen. nov., sp. nov., Mesoterricola sediminis sp. nov., Geothrix oryzae sp. nov., Geothrix edaphica sp. nov., Geothrix rubra sp. nov., and Geothrix limicola sp. nov., six novel members of Acidobacteriota isolated from soils.</title>
        <authorList>
            <person name="Itoh H."/>
            <person name="Sugisawa Y."/>
            <person name="Mise K."/>
            <person name="Xu Z."/>
            <person name="Kuniyasu M."/>
            <person name="Ushijima N."/>
            <person name="Kawano K."/>
            <person name="Kobayashi E."/>
            <person name="Shiratori Y."/>
            <person name="Masuda Y."/>
            <person name="Senoo K."/>
        </authorList>
    </citation>
    <scope>NUCLEOTIDE SEQUENCE [LARGE SCALE GENOMIC DNA]</scope>
    <source>
        <strain evidence="3 4">Red804</strain>
    </source>
</reference>